<feature type="transmembrane region" description="Helical" evidence="14">
    <location>
        <begin position="385"/>
        <end position="402"/>
    </location>
</feature>
<feature type="transmembrane region" description="Helical" evidence="14">
    <location>
        <begin position="66"/>
        <end position="86"/>
    </location>
</feature>
<protein>
    <recommendedName>
        <fullName evidence="5">Galactan 5-O-arabinofuranosyltransferase</fullName>
        <ecNumber evidence="4">2.4.2.46</ecNumber>
    </recommendedName>
    <alternativeName>
        <fullName evidence="11">Arabinofuranosyltransferase AftA</fullName>
    </alternativeName>
</protein>
<feature type="domain" description="Arabinofuranosyltransferase AftA N-terminal" evidence="16">
    <location>
        <begin position="34"/>
        <end position="462"/>
    </location>
</feature>
<dbReference type="EC" id="2.4.2.46" evidence="4"/>
<dbReference type="GO" id="GO:0005886">
    <property type="term" value="C:plasma membrane"/>
    <property type="evidence" value="ECO:0007669"/>
    <property type="project" value="UniProtKB-SubCell"/>
</dbReference>
<comment type="similarity">
    <text evidence="3">Belongs to the glycosyltransferase 85 family.</text>
</comment>
<dbReference type="RefSeq" id="WP_017986198.1">
    <property type="nucleotide sequence ID" value="NZ_AQUL01000001.1"/>
</dbReference>
<feature type="region of interest" description="Disordered" evidence="13">
    <location>
        <begin position="1"/>
        <end position="22"/>
    </location>
</feature>
<evidence type="ECO:0000313" key="18">
    <source>
        <dbReference type="Proteomes" id="UP000062973"/>
    </source>
</evidence>
<dbReference type="AlphaFoldDB" id="A0A076MHF5"/>
<dbReference type="PATRIC" id="fig|1068978.7.peg.258"/>
<gene>
    <name evidence="17" type="ORF">AMETH_0241</name>
</gene>
<evidence type="ECO:0000256" key="1">
    <source>
        <dbReference type="ARBA" id="ARBA00004651"/>
    </source>
</evidence>
<feature type="transmembrane region" description="Helical" evidence="14">
    <location>
        <begin position="31"/>
        <end position="51"/>
    </location>
</feature>
<dbReference type="STRING" id="1068978.AMETH_0241"/>
<evidence type="ECO:0000256" key="5">
    <source>
        <dbReference type="ARBA" id="ARBA00020482"/>
    </source>
</evidence>
<dbReference type="Proteomes" id="UP000062973">
    <property type="component" value="Chromosome"/>
</dbReference>
<keyword evidence="10 14" id="KW-0472">Membrane</keyword>
<evidence type="ECO:0000256" key="8">
    <source>
        <dbReference type="ARBA" id="ARBA00022692"/>
    </source>
</evidence>
<evidence type="ECO:0000256" key="11">
    <source>
        <dbReference type="ARBA" id="ARBA00033184"/>
    </source>
</evidence>
<feature type="transmembrane region" description="Helical" evidence="14">
    <location>
        <begin position="278"/>
        <end position="298"/>
    </location>
</feature>
<evidence type="ECO:0000256" key="14">
    <source>
        <dbReference type="SAM" id="Phobius"/>
    </source>
</evidence>
<evidence type="ECO:0000256" key="7">
    <source>
        <dbReference type="ARBA" id="ARBA00022679"/>
    </source>
</evidence>
<dbReference type="InterPro" id="IPR020959">
    <property type="entry name" value="ArabinofuranosylTrfase_AftA_C"/>
</dbReference>
<keyword evidence="8 14" id="KW-0812">Transmembrane</keyword>
<comment type="pathway">
    <text evidence="2">Cell wall biogenesis; cell wall polysaccharide biosynthesis.</text>
</comment>
<feature type="transmembrane region" description="Helical" evidence="14">
    <location>
        <begin position="310"/>
        <end position="334"/>
    </location>
</feature>
<keyword evidence="18" id="KW-1185">Reference proteome</keyword>
<feature type="transmembrane region" description="Helical" evidence="14">
    <location>
        <begin position="208"/>
        <end position="224"/>
    </location>
</feature>
<feature type="transmembrane region" description="Helical" evidence="14">
    <location>
        <begin position="185"/>
        <end position="203"/>
    </location>
</feature>
<accession>A0A076MHF5</accession>
<evidence type="ECO:0000259" key="16">
    <source>
        <dbReference type="Pfam" id="PF12250"/>
    </source>
</evidence>
<comment type="catalytic activity">
    <reaction evidence="12">
        <text>Adds an alpha-D-arabinofuranosyl group from trans,octacis-decaprenylphospho-beta-D-arabinofuranose at the 5-O-position of the eighth, tenth and twelfth galactofuranose unit of the galactofuranan chain of [beta-D-galactofuranosyl-(1-&gt;5)-beta-D-galactofuranosyl-(1-&gt;6)]14-beta-D-galactofuranosyl-(1-&gt;5)-beta-D-galactofuranosyl-(1-&gt;4)-alpha-L-rhamnopyranosyl-(1-&gt;3)-N-acetyl-alpha-D-glucosaminyl-diphospho-trans,octacis-decaprenol.</text>
        <dbReference type="EC" id="2.4.2.46"/>
    </reaction>
</comment>
<dbReference type="GO" id="GO:0044038">
    <property type="term" value="P:cell wall macromolecule biosynthetic process"/>
    <property type="evidence" value="ECO:0007669"/>
    <property type="project" value="InterPro"/>
</dbReference>
<keyword evidence="7" id="KW-0808">Transferase</keyword>
<dbReference type="UniPathway" id="UPA00963"/>
<organism evidence="17 18">
    <name type="scientific">Amycolatopsis methanolica 239</name>
    <dbReference type="NCBI Taxonomy" id="1068978"/>
    <lineage>
        <taxon>Bacteria</taxon>
        <taxon>Bacillati</taxon>
        <taxon>Actinomycetota</taxon>
        <taxon>Actinomycetes</taxon>
        <taxon>Pseudonocardiales</taxon>
        <taxon>Pseudonocardiaceae</taxon>
        <taxon>Amycolatopsis</taxon>
        <taxon>Amycolatopsis methanolica group</taxon>
    </lineage>
</organism>
<feature type="transmembrane region" description="Helical" evidence="14">
    <location>
        <begin position="93"/>
        <end position="114"/>
    </location>
</feature>
<dbReference type="InterPro" id="IPR020963">
    <property type="entry name" value="ArabinofuranosylTrfase_AftA_N"/>
</dbReference>
<dbReference type="GO" id="GO:0045227">
    <property type="term" value="P:capsule polysaccharide biosynthetic process"/>
    <property type="evidence" value="ECO:0007669"/>
    <property type="project" value="UniProtKB-UniPathway"/>
</dbReference>
<evidence type="ECO:0000256" key="3">
    <source>
        <dbReference type="ARBA" id="ARBA00009655"/>
    </source>
</evidence>
<dbReference type="Pfam" id="PF12250">
    <property type="entry name" value="AftA_N"/>
    <property type="match status" value="1"/>
</dbReference>
<sequence>MTTTLARPGGGTSTEPAPRPALTRLGPGRTLAELVLGTVAAVVFSLVLQFGSNKLGVDPGTYVPDALVNLAVAVIVVVLFGSLAYSGAARWPLWVRLGGSWAALTALSTLLLAIPLQGTRFFLGGSSVDNTFRLQYLERLTETAGLGDVNYHGLAAYYPGGWFWLGGRFANLLGLEGWAAYKPYSITWAAVSGVVAFVLWSLVVRRRMALLASVATVLAGFVALAPEEPYAWPTTAWLPPVMLLAWHALRSRERVPAWTLLLIGIYLGFSAVTYTLHVAYGVAAVVVLALVALALDVRAGQQPWPVVRRLLLRLVVIGVVTAALALITWGPFILAGGLGKPNVAAHFLPEISAYFPMPFTSANAFGVLCLAGLVWLVLRARRDPVALVMLVLTALSYAWFALSNLALLVRTTLLSFRFIVTVDVVLAVAGVFALVELVRVLPRLIGRVRPVRTVAFALAVLGAVSVSQTIVGTTMKDSVDTAESDYYPDGWTASFGHDPEQDGYWTPELISTIAELTGRPPTGNIVFSAHDRLLSFEPYWGFQQTTPHYANPLAGYTQRNDEIRSWATARDSADLLARLRSNPHEAPNVFVLRRADDGKLLAPVVSDTFPRAVPIRVDEVEFAPELFSAPEFERRDVGPFTVIVDSSAPPIS</sequence>
<evidence type="ECO:0000256" key="9">
    <source>
        <dbReference type="ARBA" id="ARBA00022989"/>
    </source>
</evidence>
<evidence type="ECO:0000256" key="13">
    <source>
        <dbReference type="SAM" id="MobiDB-lite"/>
    </source>
</evidence>
<keyword evidence="6" id="KW-1003">Cell membrane</keyword>
<feature type="transmembrane region" description="Helical" evidence="14">
    <location>
        <begin position="450"/>
        <end position="471"/>
    </location>
</feature>
<dbReference type="EMBL" id="CP009110">
    <property type="protein sequence ID" value="AIJ20333.1"/>
    <property type="molecule type" value="Genomic_DNA"/>
</dbReference>
<dbReference type="KEGG" id="amq:AMETH_0241"/>
<dbReference type="HOGENOM" id="CLU_021304_0_0_11"/>
<evidence type="ECO:0000259" key="15">
    <source>
        <dbReference type="Pfam" id="PF12249"/>
    </source>
</evidence>
<evidence type="ECO:0000256" key="4">
    <source>
        <dbReference type="ARBA" id="ARBA00012037"/>
    </source>
</evidence>
<feature type="transmembrane region" description="Helical" evidence="14">
    <location>
        <begin position="414"/>
        <end position="438"/>
    </location>
</feature>
<name>A0A076MHF5_AMYME</name>
<evidence type="ECO:0000256" key="10">
    <source>
        <dbReference type="ARBA" id="ARBA00023136"/>
    </source>
</evidence>
<evidence type="ECO:0000256" key="12">
    <source>
        <dbReference type="ARBA" id="ARBA00034030"/>
    </source>
</evidence>
<evidence type="ECO:0000313" key="17">
    <source>
        <dbReference type="EMBL" id="AIJ20333.1"/>
    </source>
</evidence>
<reference evidence="17 18" key="1">
    <citation type="submission" date="2014-07" db="EMBL/GenBank/DDBJ databases">
        <title>Whole Genome Sequence of the Amycolatopsis methanolica 239.</title>
        <authorList>
            <person name="Tang B."/>
        </authorList>
    </citation>
    <scope>NUCLEOTIDE SEQUENCE [LARGE SCALE GENOMIC DNA]</scope>
    <source>
        <strain evidence="17 18">239</strain>
    </source>
</reference>
<dbReference type="eggNOG" id="ENOG502ZB59">
    <property type="taxonomic scope" value="Bacteria"/>
</dbReference>
<dbReference type="GO" id="GO:0016757">
    <property type="term" value="F:glycosyltransferase activity"/>
    <property type="evidence" value="ECO:0007669"/>
    <property type="project" value="InterPro"/>
</dbReference>
<dbReference type="Pfam" id="PF12249">
    <property type="entry name" value="AftA_C"/>
    <property type="match status" value="1"/>
</dbReference>
<evidence type="ECO:0000256" key="2">
    <source>
        <dbReference type="ARBA" id="ARBA00004776"/>
    </source>
</evidence>
<feature type="transmembrane region" description="Helical" evidence="14">
    <location>
        <begin position="354"/>
        <end position="378"/>
    </location>
</feature>
<keyword evidence="9 14" id="KW-1133">Transmembrane helix</keyword>
<proteinExistence type="inferred from homology"/>
<dbReference type="OrthoDB" id="4775300at2"/>
<comment type="subcellular location">
    <subcellularLocation>
        <location evidence="1">Cell membrane</location>
        <topology evidence="1">Multi-pass membrane protein</topology>
    </subcellularLocation>
</comment>
<feature type="domain" description="Arabinofuranosyltransferase AftA C-terminal" evidence="15">
    <location>
        <begin position="473"/>
        <end position="644"/>
    </location>
</feature>
<evidence type="ECO:0000256" key="6">
    <source>
        <dbReference type="ARBA" id="ARBA00022475"/>
    </source>
</evidence>